<dbReference type="SUPFAM" id="SSF56712">
    <property type="entry name" value="Prokaryotic type I DNA topoisomerase"/>
    <property type="match status" value="1"/>
</dbReference>
<reference evidence="5 6" key="1">
    <citation type="submission" date="2016-12" db="EMBL/GenBank/DDBJ databases">
        <title>The whole genome sequencing and assembly of Bacillus cohnii DSM 6307T strain.</title>
        <authorList>
            <person name="Lee Y.-J."/>
            <person name="Yi H."/>
            <person name="Bahn Y.-S."/>
            <person name="Kim J.F."/>
            <person name="Lee D.-W."/>
        </authorList>
    </citation>
    <scope>NUCLEOTIDE SEQUENCE [LARGE SCALE GENOMIC DNA]</scope>
    <source>
        <strain evidence="5 6">DSM 6307</strain>
    </source>
</reference>
<dbReference type="PANTHER" id="PTHR11390">
    <property type="entry name" value="PROKARYOTIC DNA TOPOISOMERASE"/>
    <property type="match status" value="1"/>
</dbReference>
<dbReference type="Proteomes" id="UP000215224">
    <property type="component" value="Chromosome"/>
</dbReference>
<evidence type="ECO:0000259" key="4">
    <source>
        <dbReference type="PROSITE" id="PS52039"/>
    </source>
</evidence>
<dbReference type="Gene3D" id="2.70.20.10">
    <property type="entry name" value="Topoisomerase I, domain 3"/>
    <property type="match status" value="1"/>
</dbReference>
<dbReference type="GO" id="GO:0006265">
    <property type="term" value="P:DNA topological change"/>
    <property type="evidence" value="ECO:0007669"/>
    <property type="project" value="InterPro"/>
</dbReference>
<proteinExistence type="predicted"/>
<sequence>MANVVEKLKKGLPYENEIKFKVTKRNFDNSRVESHSAIVPTYVIPKSLSKDEQIVYTAIKNRLLMQFMPVAEYEETKLITMVENENVQGHFLSKGKVQLVEGWKKVEKQDTKDTFLPNVNEQEIVQVVDQYVTSHVTKPPNHHTEKTLLRIMETCGKRVKEDDSEEMMSTILSGYSIGTPATRAETIKKLKDAGYITTQNKSLICTELGKKLVETFPVKELFDLQFTGRLEKALFEIEKGNFQKEKFLQFIYQFTKKAIEKVKLDEDIIIQEATREKKSNEILGKCPACGGNVQESYKGFGCMNWKTGCKFVIWKNDKFLATMKKKPTKTMVKSILTSGKATVKGLTSKNGNKFDCILLYEKNNENDYYSWKMEFPTKKEATSTSK</sequence>
<dbReference type="GO" id="GO:0003917">
    <property type="term" value="F:DNA topoisomerase type I (single strand cut, ATP-independent) activity"/>
    <property type="evidence" value="ECO:0007669"/>
    <property type="project" value="InterPro"/>
</dbReference>
<gene>
    <name evidence="5" type="ORF">BC6307_10750</name>
</gene>
<keyword evidence="6" id="KW-1185">Reference proteome</keyword>
<evidence type="ECO:0000313" key="6">
    <source>
        <dbReference type="Proteomes" id="UP000215224"/>
    </source>
</evidence>
<dbReference type="InterPro" id="IPR013826">
    <property type="entry name" value="Topo_IA_cen_sub3"/>
</dbReference>
<evidence type="ECO:0000256" key="1">
    <source>
        <dbReference type="ARBA" id="ARBA00023029"/>
    </source>
</evidence>
<dbReference type="Gene3D" id="1.10.460.10">
    <property type="entry name" value="Topoisomerase I, domain 2"/>
    <property type="match status" value="1"/>
</dbReference>
<dbReference type="InterPro" id="IPR023405">
    <property type="entry name" value="Topo_IA_core_domain"/>
</dbReference>
<name>A0A223KQE5_9BACI</name>
<dbReference type="EMBL" id="CP018866">
    <property type="protein sequence ID" value="AST91720.1"/>
    <property type="molecule type" value="Genomic_DNA"/>
</dbReference>
<dbReference type="PANTHER" id="PTHR11390:SF21">
    <property type="entry name" value="DNA TOPOISOMERASE 3-ALPHA"/>
    <property type="match status" value="1"/>
</dbReference>
<protein>
    <recommendedName>
        <fullName evidence="4">Topo IA-type catalytic domain-containing protein</fullName>
    </recommendedName>
</protein>
<dbReference type="SMART" id="SM00437">
    <property type="entry name" value="TOP1Ac"/>
    <property type="match status" value="1"/>
</dbReference>
<feature type="domain" description="Topo IA-type catalytic" evidence="4">
    <location>
        <begin position="1"/>
        <end position="259"/>
    </location>
</feature>
<evidence type="ECO:0000256" key="3">
    <source>
        <dbReference type="ARBA" id="ARBA00023235"/>
    </source>
</evidence>
<dbReference type="Gene3D" id="1.10.290.10">
    <property type="entry name" value="Topoisomerase I, domain 4"/>
    <property type="match status" value="1"/>
</dbReference>
<keyword evidence="1" id="KW-0799">Topoisomerase</keyword>
<dbReference type="InterPro" id="IPR000380">
    <property type="entry name" value="Topo_IA"/>
</dbReference>
<dbReference type="AlphaFoldDB" id="A0A223KQE5"/>
<dbReference type="InterPro" id="IPR013825">
    <property type="entry name" value="Topo_IA_cen_sub2"/>
</dbReference>
<keyword evidence="2" id="KW-0238">DNA-binding</keyword>
<dbReference type="GO" id="GO:0006281">
    <property type="term" value="P:DNA repair"/>
    <property type="evidence" value="ECO:0007669"/>
    <property type="project" value="TreeGrafter"/>
</dbReference>
<keyword evidence="3" id="KW-0413">Isomerase</keyword>
<dbReference type="STRING" id="1314751.GCA_001591425_02833"/>
<dbReference type="KEGG" id="bcoh:BC6307_10750"/>
<dbReference type="InterPro" id="IPR003602">
    <property type="entry name" value="Topo_IA_DNA-bd_dom"/>
</dbReference>
<dbReference type="PROSITE" id="PS52039">
    <property type="entry name" value="TOPO_IA_2"/>
    <property type="match status" value="1"/>
</dbReference>
<accession>A0A223KQE5</accession>
<dbReference type="InterPro" id="IPR013824">
    <property type="entry name" value="Topo_IA_cen_sub1"/>
</dbReference>
<dbReference type="Pfam" id="PF01131">
    <property type="entry name" value="Topoisom_bac"/>
    <property type="match status" value="1"/>
</dbReference>
<dbReference type="InterPro" id="IPR013497">
    <property type="entry name" value="Topo_IA_cen"/>
</dbReference>
<dbReference type="GO" id="GO:0043597">
    <property type="term" value="C:cytoplasmic replication fork"/>
    <property type="evidence" value="ECO:0007669"/>
    <property type="project" value="TreeGrafter"/>
</dbReference>
<evidence type="ECO:0000313" key="5">
    <source>
        <dbReference type="EMBL" id="AST91720.1"/>
    </source>
</evidence>
<dbReference type="GO" id="GO:0003677">
    <property type="term" value="F:DNA binding"/>
    <property type="evidence" value="ECO:0007669"/>
    <property type="project" value="UniProtKB-KW"/>
</dbReference>
<dbReference type="GO" id="GO:0006310">
    <property type="term" value="P:DNA recombination"/>
    <property type="evidence" value="ECO:0007669"/>
    <property type="project" value="TreeGrafter"/>
</dbReference>
<organism evidence="5 6">
    <name type="scientific">Sutcliffiella cohnii</name>
    <dbReference type="NCBI Taxonomy" id="33932"/>
    <lineage>
        <taxon>Bacteria</taxon>
        <taxon>Bacillati</taxon>
        <taxon>Bacillota</taxon>
        <taxon>Bacilli</taxon>
        <taxon>Bacillales</taxon>
        <taxon>Bacillaceae</taxon>
        <taxon>Sutcliffiella</taxon>
    </lineage>
</organism>
<evidence type="ECO:0000256" key="2">
    <source>
        <dbReference type="ARBA" id="ARBA00023125"/>
    </source>
</evidence>